<dbReference type="GO" id="GO:0015297">
    <property type="term" value="F:antiporter activity"/>
    <property type="evidence" value="ECO:0007669"/>
    <property type="project" value="InterPro"/>
</dbReference>
<evidence type="ECO:0000256" key="2">
    <source>
        <dbReference type="ARBA" id="ARBA00010199"/>
    </source>
</evidence>
<organism evidence="7 8">
    <name type="scientific">Populus tomentosa</name>
    <name type="common">Chinese white poplar</name>
    <dbReference type="NCBI Taxonomy" id="118781"/>
    <lineage>
        <taxon>Eukaryota</taxon>
        <taxon>Viridiplantae</taxon>
        <taxon>Streptophyta</taxon>
        <taxon>Embryophyta</taxon>
        <taxon>Tracheophyta</taxon>
        <taxon>Spermatophyta</taxon>
        <taxon>Magnoliopsida</taxon>
        <taxon>eudicotyledons</taxon>
        <taxon>Gunneridae</taxon>
        <taxon>Pentapetalae</taxon>
        <taxon>rosids</taxon>
        <taxon>fabids</taxon>
        <taxon>Malpighiales</taxon>
        <taxon>Salicaceae</taxon>
        <taxon>Saliceae</taxon>
        <taxon>Populus</taxon>
    </lineage>
</organism>
<proteinExistence type="inferred from homology"/>
<dbReference type="Proteomes" id="UP000886885">
    <property type="component" value="Chromosome 15A"/>
</dbReference>
<feature type="transmembrane region" description="Helical" evidence="6">
    <location>
        <begin position="461"/>
        <end position="482"/>
    </location>
</feature>
<dbReference type="AlphaFoldDB" id="A0A8X7Y750"/>
<dbReference type="InterPro" id="IPR002528">
    <property type="entry name" value="MATE_fam"/>
</dbReference>
<feature type="transmembrane region" description="Helical" evidence="6">
    <location>
        <begin position="349"/>
        <end position="373"/>
    </location>
</feature>
<keyword evidence="8" id="KW-1185">Reference proteome</keyword>
<feature type="transmembrane region" description="Helical" evidence="6">
    <location>
        <begin position="175"/>
        <end position="193"/>
    </location>
</feature>
<evidence type="ECO:0000313" key="7">
    <source>
        <dbReference type="EMBL" id="KAG6747478.1"/>
    </source>
</evidence>
<evidence type="ECO:0000313" key="8">
    <source>
        <dbReference type="Proteomes" id="UP000886885"/>
    </source>
</evidence>
<protein>
    <recommendedName>
        <fullName evidence="6">Protein DETOXIFICATION</fullName>
    </recommendedName>
    <alternativeName>
        <fullName evidence="6">Multidrug and toxic compound extrusion protein</fullName>
    </alternativeName>
</protein>
<keyword evidence="4 6" id="KW-1133">Transmembrane helix</keyword>
<dbReference type="EMBL" id="JAAWWB010000029">
    <property type="protein sequence ID" value="KAG6747478.1"/>
    <property type="molecule type" value="Genomic_DNA"/>
</dbReference>
<comment type="subcellular location">
    <subcellularLocation>
        <location evidence="1">Membrane</location>
        <topology evidence="1">Multi-pass membrane protein</topology>
    </subcellularLocation>
</comment>
<dbReference type="PANTHER" id="PTHR11206">
    <property type="entry name" value="MULTIDRUG RESISTANCE PROTEIN"/>
    <property type="match status" value="1"/>
</dbReference>
<gene>
    <name evidence="7" type="ORF">POTOM_049882</name>
</gene>
<feature type="transmembrane region" description="Helical" evidence="6">
    <location>
        <begin position="200"/>
        <end position="220"/>
    </location>
</feature>
<evidence type="ECO:0000256" key="6">
    <source>
        <dbReference type="RuleBase" id="RU004914"/>
    </source>
</evidence>
<feature type="transmembrane region" description="Helical" evidence="6">
    <location>
        <begin position="275"/>
        <end position="296"/>
    </location>
</feature>
<keyword evidence="5 6" id="KW-0472">Membrane</keyword>
<dbReference type="NCBIfam" id="TIGR00797">
    <property type="entry name" value="matE"/>
    <property type="match status" value="1"/>
</dbReference>
<evidence type="ECO:0000256" key="3">
    <source>
        <dbReference type="ARBA" id="ARBA00022692"/>
    </source>
</evidence>
<reference evidence="7" key="1">
    <citation type="journal article" date="2020" name="bioRxiv">
        <title>Hybrid origin of Populus tomentosa Carr. identified through genome sequencing and phylogenomic analysis.</title>
        <authorList>
            <person name="An X."/>
            <person name="Gao K."/>
            <person name="Chen Z."/>
            <person name="Li J."/>
            <person name="Yang X."/>
            <person name="Yang X."/>
            <person name="Zhou J."/>
            <person name="Guo T."/>
            <person name="Zhao T."/>
            <person name="Huang S."/>
            <person name="Miao D."/>
            <person name="Khan W.U."/>
            <person name="Rao P."/>
            <person name="Ye M."/>
            <person name="Lei B."/>
            <person name="Liao W."/>
            <person name="Wang J."/>
            <person name="Ji L."/>
            <person name="Li Y."/>
            <person name="Guo B."/>
            <person name="Mustafa N.S."/>
            <person name="Li S."/>
            <person name="Yun Q."/>
            <person name="Keller S.R."/>
            <person name="Mao J."/>
            <person name="Zhang R."/>
            <person name="Strauss S.H."/>
        </authorList>
    </citation>
    <scope>NUCLEOTIDE SEQUENCE</scope>
    <source>
        <strain evidence="7">GM15</strain>
        <tissue evidence="7">Leaf</tissue>
    </source>
</reference>
<keyword evidence="3 6" id="KW-0812">Transmembrane</keyword>
<dbReference type="InterPro" id="IPR045069">
    <property type="entry name" value="MATE_euk"/>
</dbReference>
<comment type="caution">
    <text evidence="7">The sequence shown here is derived from an EMBL/GenBank/DDBJ whole genome shotgun (WGS) entry which is preliminary data.</text>
</comment>
<feature type="transmembrane region" description="Helical" evidence="6">
    <location>
        <begin position="232"/>
        <end position="254"/>
    </location>
</feature>
<feature type="transmembrane region" description="Helical" evidence="6">
    <location>
        <begin position="489"/>
        <end position="509"/>
    </location>
</feature>
<feature type="transmembrane region" description="Helical" evidence="6">
    <location>
        <begin position="52"/>
        <end position="77"/>
    </location>
</feature>
<feature type="transmembrane region" description="Helical" evidence="6">
    <location>
        <begin position="316"/>
        <end position="337"/>
    </location>
</feature>
<feature type="transmembrane region" description="Helical" evidence="6">
    <location>
        <begin position="435"/>
        <end position="455"/>
    </location>
</feature>
<evidence type="ECO:0000256" key="1">
    <source>
        <dbReference type="ARBA" id="ARBA00004141"/>
    </source>
</evidence>
<dbReference type="GO" id="GO:0016020">
    <property type="term" value="C:membrane"/>
    <property type="evidence" value="ECO:0007669"/>
    <property type="project" value="UniProtKB-SubCell"/>
</dbReference>
<dbReference type="Pfam" id="PF01554">
    <property type="entry name" value="MatE"/>
    <property type="match status" value="2"/>
</dbReference>
<sequence>MSILYKEKLCSGMNKKEKCIIMDNSIQESLLVPEELSNVDLKTRIWTESKMIWKIAFPAMVARVTSFGMIVVTQAFLGHIGKLELAAFALLQSFIVRFINGILIGMSSATETLCGQAFGARHDHMMGIYLQRSWIVDGAAATILLPLVIFAAPIFRLLGQEEDVAIAAGNMSPWFIPYVYYLVFSLTIQMYLQAQLKNKVVGWFSAISFVLHILLSWIFVNKLELGTAGAMGALTISTWSLVIGLLVYIFGGWCPNTWKGFTKAAFADILPVVKLSISSGFMICLEIWYNSIIILAAGYVKNATTAISAFSLCHNILTWEFMLSFGFLGAACVRVANELGRGNPKAAKFSVEIILSTSIIIGVLIWVLCLIFGKEISRFLTSDEEVAETVSSLAVLLAFSILLNSVQPVLTGKQVSKSVKWDFENDFIGSNNSDFLILLFCFPPTGLGVAVGAGVQSMVAFVNLGSYYIIGLPAGILLGYVVHLEVQGLWMGLLSGVVVQTLILSYIIWRTDWDEQVNKASERLKRWFLKSEKDAIESSTPA</sequence>
<dbReference type="CDD" id="cd13132">
    <property type="entry name" value="MATE_eukaryotic"/>
    <property type="match status" value="1"/>
</dbReference>
<dbReference type="GO" id="GO:1990961">
    <property type="term" value="P:xenobiotic detoxification by transmembrane export across the plasma membrane"/>
    <property type="evidence" value="ECO:0007669"/>
    <property type="project" value="InterPro"/>
</dbReference>
<name>A0A8X7Y750_POPTO</name>
<feature type="transmembrane region" description="Helical" evidence="6">
    <location>
        <begin position="134"/>
        <end position="155"/>
    </location>
</feature>
<dbReference type="GO" id="GO:0042910">
    <property type="term" value="F:xenobiotic transmembrane transporter activity"/>
    <property type="evidence" value="ECO:0007669"/>
    <property type="project" value="InterPro"/>
</dbReference>
<evidence type="ECO:0000256" key="5">
    <source>
        <dbReference type="ARBA" id="ARBA00023136"/>
    </source>
</evidence>
<comment type="similarity">
    <text evidence="2 6">Belongs to the multi antimicrobial extrusion (MATE) (TC 2.A.66.1) family.</text>
</comment>
<dbReference type="OrthoDB" id="2126698at2759"/>
<evidence type="ECO:0000256" key="4">
    <source>
        <dbReference type="ARBA" id="ARBA00022989"/>
    </source>
</evidence>
<accession>A0A8X7Y750</accession>